<protein>
    <submittedName>
        <fullName evidence="2">Uncharacterized protein</fullName>
    </submittedName>
</protein>
<name>A0A8X6UDP2_NEPPI</name>
<feature type="region of interest" description="Disordered" evidence="1">
    <location>
        <begin position="106"/>
        <end position="129"/>
    </location>
</feature>
<comment type="caution">
    <text evidence="2">The sequence shown here is derived from an EMBL/GenBank/DDBJ whole genome shotgun (WGS) entry which is preliminary data.</text>
</comment>
<reference evidence="2" key="1">
    <citation type="submission" date="2020-08" db="EMBL/GenBank/DDBJ databases">
        <title>Multicomponent nature underlies the extraordinary mechanical properties of spider dragline silk.</title>
        <authorList>
            <person name="Kono N."/>
            <person name="Nakamura H."/>
            <person name="Mori M."/>
            <person name="Yoshida Y."/>
            <person name="Ohtoshi R."/>
            <person name="Malay A.D."/>
            <person name="Moran D.A.P."/>
            <person name="Tomita M."/>
            <person name="Numata K."/>
            <person name="Arakawa K."/>
        </authorList>
    </citation>
    <scope>NUCLEOTIDE SEQUENCE</scope>
</reference>
<evidence type="ECO:0000313" key="2">
    <source>
        <dbReference type="EMBL" id="GFU08213.1"/>
    </source>
</evidence>
<evidence type="ECO:0000256" key="1">
    <source>
        <dbReference type="SAM" id="MobiDB-lite"/>
    </source>
</evidence>
<sequence length="215" mass="24329">MDRKDESREEKTKKDRIDPKNKRKEKPKSLEVPKVTLSKKFVFEDRTTLNKESVAVHQAKQLISDVIEKGTSDHEVKRASRSFSEKVKKRAAAADKANRLISKVSQRNVANDKVEGSKRTTETTAESDDSVDVHDVAIVNKVLQLLSAGSQKDISISQQIEKDGVEVTKDETVRIESGESRDKYTEFMHTLKIEDLENGKRYFNLSSSSYLSIAD</sequence>
<proteinExistence type="predicted"/>
<keyword evidence="3" id="KW-1185">Reference proteome</keyword>
<gene>
    <name evidence="2" type="ORF">NPIL_467341</name>
</gene>
<evidence type="ECO:0000313" key="3">
    <source>
        <dbReference type="Proteomes" id="UP000887013"/>
    </source>
</evidence>
<dbReference type="OrthoDB" id="10632290at2759"/>
<organism evidence="2 3">
    <name type="scientific">Nephila pilipes</name>
    <name type="common">Giant wood spider</name>
    <name type="synonym">Nephila maculata</name>
    <dbReference type="NCBI Taxonomy" id="299642"/>
    <lineage>
        <taxon>Eukaryota</taxon>
        <taxon>Metazoa</taxon>
        <taxon>Ecdysozoa</taxon>
        <taxon>Arthropoda</taxon>
        <taxon>Chelicerata</taxon>
        <taxon>Arachnida</taxon>
        <taxon>Araneae</taxon>
        <taxon>Araneomorphae</taxon>
        <taxon>Entelegynae</taxon>
        <taxon>Araneoidea</taxon>
        <taxon>Nephilidae</taxon>
        <taxon>Nephila</taxon>
    </lineage>
</organism>
<accession>A0A8X6UDP2</accession>
<feature type="compositionally biased region" description="Basic and acidic residues" evidence="1">
    <location>
        <begin position="1"/>
        <end position="20"/>
    </location>
</feature>
<dbReference type="Proteomes" id="UP000887013">
    <property type="component" value="Unassembled WGS sequence"/>
</dbReference>
<dbReference type="AlphaFoldDB" id="A0A8X6UDP2"/>
<feature type="compositionally biased region" description="Basic and acidic residues" evidence="1">
    <location>
        <begin position="110"/>
        <end position="121"/>
    </location>
</feature>
<feature type="region of interest" description="Disordered" evidence="1">
    <location>
        <begin position="1"/>
        <end position="31"/>
    </location>
</feature>
<dbReference type="EMBL" id="BMAW01077810">
    <property type="protein sequence ID" value="GFU08213.1"/>
    <property type="molecule type" value="Genomic_DNA"/>
</dbReference>